<keyword evidence="2 5" id="KW-0808">Transferase</keyword>
<comment type="similarity">
    <text evidence="1">Belongs to the acetyltransferase family.</text>
</comment>
<protein>
    <submittedName>
        <fullName evidence="5">L-amino acid N-acyltransferase YncA</fullName>
    </submittedName>
</protein>
<keyword evidence="3 5" id="KW-0012">Acyltransferase</keyword>
<dbReference type="Proteomes" id="UP000199666">
    <property type="component" value="Unassembled WGS sequence"/>
</dbReference>
<name>A0A1I3A9W3_9SPHI</name>
<evidence type="ECO:0000256" key="2">
    <source>
        <dbReference type="ARBA" id="ARBA00022679"/>
    </source>
</evidence>
<proteinExistence type="inferred from homology"/>
<dbReference type="FunFam" id="3.40.630.30:FF:000064">
    <property type="entry name" value="GNAT family acetyltransferase"/>
    <property type="match status" value="1"/>
</dbReference>
<dbReference type="GO" id="GO:0008080">
    <property type="term" value="F:N-acetyltransferase activity"/>
    <property type="evidence" value="ECO:0007669"/>
    <property type="project" value="UniProtKB-ARBA"/>
</dbReference>
<organism evidence="5 6">
    <name type="scientific">Pedobacter insulae</name>
    <dbReference type="NCBI Taxonomy" id="414048"/>
    <lineage>
        <taxon>Bacteria</taxon>
        <taxon>Pseudomonadati</taxon>
        <taxon>Bacteroidota</taxon>
        <taxon>Sphingobacteriia</taxon>
        <taxon>Sphingobacteriales</taxon>
        <taxon>Sphingobacteriaceae</taxon>
        <taxon>Pedobacter</taxon>
    </lineage>
</organism>
<dbReference type="AlphaFoldDB" id="A0A1I3A9W3"/>
<evidence type="ECO:0000313" key="5">
    <source>
        <dbReference type="EMBL" id="SFH46874.1"/>
    </source>
</evidence>
<keyword evidence="6" id="KW-1185">Reference proteome</keyword>
<dbReference type="OrthoDB" id="9805924at2"/>
<gene>
    <name evidence="5" type="ORF">SAMN04489864_113114</name>
</gene>
<dbReference type="STRING" id="414048.SAMN04489864_113114"/>
<dbReference type="InterPro" id="IPR000182">
    <property type="entry name" value="GNAT_dom"/>
</dbReference>
<evidence type="ECO:0000256" key="3">
    <source>
        <dbReference type="ARBA" id="ARBA00023315"/>
    </source>
</evidence>
<sequence>MNTTPISIRTAIKADCERILELINELAVYEKAPEQVTVTLAEFVDAGFGEKPVWKAFVAEDESMGIIGFALFYTRYSTWKGCRLYLEDFLVTEAYRGKGAGKLLFEKVIREAKENNYNGMTWQVLDWNEPAIHFYNKYKASIEEGWLNASFSKEQTHQFI</sequence>
<dbReference type="InterPro" id="IPR051016">
    <property type="entry name" value="Diverse_Substrate_AcTransf"/>
</dbReference>
<reference evidence="5 6" key="1">
    <citation type="submission" date="2016-10" db="EMBL/GenBank/DDBJ databases">
        <authorList>
            <person name="de Groot N.N."/>
        </authorList>
    </citation>
    <scope>NUCLEOTIDE SEQUENCE [LARGE SCALE GENOMIC DNA]</scope>
    <source>
        <strain evidence="5 6">DSM 18684</strain>
    </source>
</reference>
<evidence type="ECO:0000256" key="1">
    <source>
        <dbReference type="ARBA" id="ARBA00008694"/>
    </source>
</evidence>
<feature type="domain" description="N-acetyltransferase" evidence="4">
    <location>
        <begin position="6"/>
        <end position="158"/>
    </location>
</feature>
<dbReference type="SUPFAM" id="SSF55729">
    <property type="entry name" value="Acyl-CoA N-acyltransferases (Nat)"/>
    <property type="match status" value="1"/>
</dbReference>
<dbReference type="RefSeq" id="WP_090997690.1">
    <property type="nucleotide sequence ID" value="NZ_FOPP01000013.1"/>
</dbReference>
<dbReference type="InterPro" id="IPR016181">
    <property type="entry name" value="Acyl_CoA_acyltransferase"/>
</dbReference>
<dbReference type="CDD" id="cd04301">
    <property type="entry name" value="NAT_SF"/>
    <property type="match status" value="1"/>
</dbReference>
<accession>A0A1I3A9W3</accession>
<dbReference type="Gene3D" id="3.40.630.30">
    <property type="match status" value="1"/>
</dbReference>
<dbReference type="PANTHER" id="PTHR10545">
    <property type="entry name" value="DIAMINE N-ACETYLTRANSFERASE"/>
    <property type="match status" value="1"/>
</dbReference>
<dbReference type="PROSITE" id="PS51186">
    <property type="entry name" value="GNAT"/>
    <property type="match status" value="1"/>
</dbReference>
<dbReference type="PANTHER" id="PTHR10545:SF29">
    <property type="entry name" value="GH14572P-RELATED"/>
    <property type="match status" value="1"/>
</dbReference>
<evidence type="ECO:0000313" key="6">
    <source>
        <dbReference type="Proteomes" id="UP000199666"/>
    </source>
</evidence>
<evidence type="ECO:0000259" key="4">
    <source>
        <dbReference type="PROSITE" id="PS51186"/>
    </source>
</evidence>
<dbReference type="EMBL" id="FOPP01000013">
    <property type="protein sequence ID" value="SFH46874.1"/>
    <property type="molecule type" value="Genomic_DNA"/>
</dbReference>
<dbReference type="Pfam" id="PF00583">
    <property type="entry name" value="Acetyltransf_1"/>
    <property type="match status" value="1"/>
</dbReference>